<dbReference type="GO" id="GO:0006310">
    <property type="term" value="P:DNA recombination"/>
    <property type="evidence" value="ECO:0007669"/>
    <property type="project" value="TreeGrafter"/>
</dbReference>
<dbReference type="EC" id="5.6.2.1" evidence="3"/>
<evidence type="ECO:0000256" key="3">
    <source>
        <dbReference type="ARBA" id="ARBA00012891"/>
    </source>
</evidence>
<dbReference type="PANTHER" id="PTHR11390">
    <property type="entry name" value="PROKARYOTIC DNA TOPOISOMERASE"/>
    <property type="match status" value="1"/>
</dbReference>
<dbReference type="GO" id="GO:0006281">
    <property type="term" value="P:DNA repair"/>
    <property type="evidence" value="ECO:0007669"/>
    <property type="project" value="TreeGrafter"/>
</dbReference>
<evidence type="ECO:0000256" key="6">
    <source>
        <dbReference type="ARBA" id="ARBA00022771"/>
    </source>
</evidence>
<dbReference type="Gene3D" id="1.10.460.10">
    <property type="entry name" value="Topoisomerase I, domain 2"/>
    <property type="match status" value="1"/>
</dbReference>
<dbReference type="InterPro" id="IPR013825">
    <property type="entry name" value="Topo_IA_cen_sub2"/>
</dbReference>
<name>A0A0R1GN34_9LACO</name>
<dbReference type="Gene3D" id="2.70.20.10">
    <property type="entry name" value="Topoisomerase I, domain 3"/>
    <property type="match status" value="1"/>
</dbReference>
<dbReference type="Proteomes" id="UP000051461">
    <property type="component" value="Unassembled WGS sequence"/>
</dbReference>
<dbReference type="Gene3D" id="3.40.50.140">
    <property type="match status" value="1"/>
</dbReference>
<evidence type="ECO:0000256" key="13">
    <source>
        <dbReference type="ARBA" id="ARBA00032235"/>
    </source>
</evidence>
<feature type="domain" description="Topo IA-type catalytic" evidence="17">
    <location>
        <begin position="152"/>
        <end position="555"/>
    </location>
</feature>
<dbReference type="CDD" id="cd00186">
    <property type="entry name" value="TOP1Ac"/>
    <property type="match status" value="1"/>
</dbReference>
<keyword evidence="19" id="KW-1185">Reference proteome</keyword>
<dbReference type="Pfam" id="PF01751">
    <property type="entry name" value="Toprim"/>
    <property type="match status" value="1"/>
</dbReference>
<dbReference type="GO" id="GO:0006265">
    <property type="term" value="P:DNA topological change"/>
    <property type="evidence" value="ECO:0007669"/>
    <property type="project" value="InterPro"/>
</dbReference>
<keyword evidence="4" id="KW-0479">Metal-binding</keyword>
<dbReference type="PATRIC" id="fig|1423726.3.peg.1933"/>
<evidence type="ECO:0000256" key="7">
    <source>
        <dbReference type="ARBA" id="ARBA00022833"/>
    </source>
</evidence>
<dbReference type="PROSITE" id="PS50880">
    <property type="entry name" value="TOPRIM"/>
    <property type="match status" value="1"/>
</dbReference>
<comment type="similarity">
    <text evidence="2">Belongs to the type IA topoisomerase family.</text>
</comment>
<dbReference type="InterPro" id="IPR013497">
    <property type="entry name" value="Topo_IA_cen"/>
</dbReference>
<evidence type="ECO:0000256" key="8">
    <source>
        <dbReference type="ARBA" id="ARBA00023029"/>
    </source>
</evidence>
<evidence type="ECO:0000256" key="1">
    <source>
        <dbReference type="ARBA" id="ARBA00000213"/>
    </source>
</evidence>
<evidence type="ECO:0000259" key="17">
    <source>
        <dbReference type="PROSITE" id="PS52039"/>
    </source>
</evidence>
<keyword evidence="8" id="KW-0799">Topoisomerase</keyword>
<keyword evidence="6" id="KW-0863">Zinc-finger</keyword>
<feature type="domain" description="Toprim" evidence="16">
    <location>
        <begin position="2"/>
        <end position="135"/>
    </location>
</feature>
<dbReference type="GO" id="GO:0008270">
    <property type="term" value="F:zinc ion binding"/>
    <property type="evidence" value="ECO:0007669"/>
    <property type="project" value="UniProtKB-KW"/>
</dbReference>
<evidence type="ECO:0000259" key="16">
    <source>
        <dbReference type="PROSITE" id="PS50880"/>
    </source>
</evidence>
<dbReference type="InterPro" id="IPR003602">
    <property type="entry name" value="Topo_IA_DNA-bd_dom"/>
</dbReference>
<evidence type="ECO:0000256" key="2">
    <source>
        <dbReference type="ARBA" id="ARBA00009446"/>
    </source>
</evidence>
<dbReference type="InterPro" id="IPR023406">
    <property type="entry name" value="Topo_IA_AS"/>
</dbReference>
<dbReference type="InterPro" id="IPR000380">
    <property type="entry name" value="Topo_IA"/>
</dbReference>
<keyword evidence="9" id="KW-0238">DNA-binding</keyword>
<dbReference type="SMART" id="SM00493">
    <property type="entry name" value="TOPRIM"/>
    <property type="match status" value="1"/>
</dbReference>
<dbReference type="Pfam" id="PF01396">
    <property type="entry name" value="Zn_ribbon_Top1"/>
    <property type="match status" value="2"/>
</dbReference>
<dbReference type="InterPro" id="IPR013826">
    <property type="entry name" value="Topo_IA_cen_sub3"/>
</dbReference>
<evidence type="ECO:0000256" key="4">
    <source>
        <dbReference type="ARBA" id="ARBA00022723"/>
    </source>
</evidence>
<dbReference type="GO" id="GO:0003917">
    <property type="term" value="F:DNA topoisomerase type I (single strand cut, ATP-independent) activity"/>
    <property type="evidence" value="ECO:0007669"/>
    <property type="project" value="UniProtKB-EC"/>
</dbReference>
<keyword evidence="10 18" id="KW-0413">Isomerase</keyword>
<dbReference type="SUPFAM" id="SSF56712">
    <property type="entry name" value="Prokaryotic type I DNA topoisomerase"/>
    <property type="match status" value="1"/>
</dbReference>
<dbReference type="InterPro" id="IPR003601">
    <property type="entry name" value="Topo_IA_2"/>
</dbReference>
<proteinExistence type="inferred from homology"/>
<dbReference type="OrthoDB" id="9803554at2"/>
<evidence type="ECO:0000256" key="11">
    <source>
        <dbReference type="ARBA" id="ARBA00030003"/>
    </source>
</evidence>
<evidence type="ECO:0000256" key="14">
    <source>
        <dbReference type="ARBA" id="ARBA00032877"/>
    </source>
</evidence>
<dbReference type="SMART" id="SM00436">
    <property type="entry name" value="TOP1Bc"/>
    <property type="match status" value="1"/>
</dbReference>
<dbReference type="PROSITE" id="PS52039">
    <property type="entry name" value="TOPO_IA_2"/>
    <property type="match status" value="1"/>
</dbReference>
<dbReference type="NCBIfam" id="NF005829">
    <property type="entry name" value="PRK07726.1"/>
    <property type="match status" value="1"/>
</dbReference>
<evidence type="ECO:0000256" key="15">
    <source>
        <dbReference type="SAM" id="MobiDB-lite"/>
    </source>
</evidence>
<accession>A0A0R1GN34</accession>
<dbReference type="Pfam" id="PF01131">
    <property type="entry name" value="Topoisom_bac"/>
    <property type="match status" value="1"/>
</dbReference>
<dbReference type="AlphaFoldDB" id="A0A0R1GN34"/>
<comment type="caution">
    <text evidence="18">The sequence shown here is derived from an EMBL/GenBank/DDBJ whole genome shotgun (WGS) entry which is preliminary data.</text>
</comment>
<keyword evidence="7" id="KW-0862">Zinc</keyword>
<protein>
    <recommendedName>
        <fullName evidence="3">DNA topoisomerase</fullName>
        <ecNumber evidence="3">5.6.2.1</ecNumber>
    </recommendedName>
    <alternativeName>
        <fullName evidence="14">Omega-protein</fullName>
    </alternativeName>
    <alternativeName>
        <fullName evidence="13">Relaxing enzyme</fullName>
    </alternativeName>
    <alternativeName>
        <fullName evidence="11">Swivelase</fullName>
    </alternativeName>
    <alternativeName>
        <fullName evidence="12">Untwisting enzyme</fullName>
    </alternativeName>
</protein>
<dbReference type="GO" id="GO:0043597">
    <property type="term" value="C:cytoplasmic replication fork"/>
    <property type="evidence" value="ECO:0007669"/>
    <property type="project" value="TreeGrafter"/>
</dbReference>
<sequence>MKTLVLAEKPSVAKSLAQVLGASPVSRHAYENQQYVITWALGHLMTLKMPEDYRHEWQEWTFDTLPLLPKKMETKPLPKTRGQLKAIQQLTRRSDIGTAVIATDAGREGELVARWILAYCQFKRPVKRLWISSQTNKAVRDGFKQLRPVQEFDDLYAAATARATADWLVGLNVTRALTVKYQDNLAAGRVQTPTLGLIAQQEAKINQFKPQTYYELQLNTKAGTAKLATQKQLNLDQVTKIQAGLKGRSFQVTRCDTKKRRQKAPLPYDLTELQKDANLRYQFSAKKTLNLLQTLYEQYKVVSYPRTDSKYLSTDLKATMSERLAALGGYSVTARQLLAHQQTVQQKQVFNDQKVTDHYGLIPTEEMPPVARFSNDEQKIYQMIVDRFLGLFAADYQEEQRRYQLTAGQYQFHLTTAQVLVAGFKGDQVQSVVAPQWQVNTTVTGQLNYKKCLTKAPAPLSEATLLVQMDKFGLGTPATRAEIIEKLINSGLMLRQGQHLATTPKGQQLLKLVNPSLTTPALTAKWEQQLEAIAHGQLAAPQFIQQIKQETQGLVREIKQSQADYHDFNLTGKRCPDCNEPLREKATRQGVLLVCSNPNCHYKRWRDPKVTNHRCPQCHKKMIILTGTKGDYFKCTHCNLTQPVEQVKQQRKPNRHETQKLLKKINQDEEPQESALAQALKAAMQQK</sequence>
<evidence type="ECO:0000256" key="12">
    <source>
        <dbReference type="ARBA" id="ARBA00031985"/>
    </source>
</evidence>
<feature type="compositionally biased region" description="Low complexity" evidence="15">
    <location>
        <begin position="675"/>
        <end position="687"/>
    </location>
</feature>
<dbReference type="PANTHER" id="PTHR11390:SF21">
    <property type="entry name" value="DNA TOPOISOMERASE 3-ALPHA"/>
    <property type="match status" value="1"/>
</dbReference>
<dbReference type="CDD" id="cd03362">
    <property type="entry name" value="TOPRIM_TopoIA_TopoIII"/>
    <property type="match status" value="1"/>
</dbReference>
<dbReference type="STRING" id="1423726.FC07_GL001863"/>
<dbReference type="EMBL" id="AZDA01000137">
    <property type="protein sequence ID" value="KRK32730.1"/>
    <property type="molecule type" value="Genomic_DNA"/>
</dbReference>
<organism evidence="18 19">
    <name type="scientific">Loigolactobacillus bifermentans DSM 20003</name>
    <dbReference type="NCBI Taxonomy" id="1423726"/>
    <lineage>
        <taxon>Bacteria</taxon>
        <taxon>Bacillati</taxon>
        <taxon>Bacillota</taxon>
        <taxon>Bacilli</taxon>
        <taxon>Lactobacillales</taxon>
        <taxon>Lactobacillaceae</taxon>
        <taxon>Loigolactobacillus</taxon>
    </lineage>
</organism>
<dbReference type="PROSITE" id="PS00396">
    <property type="entry name" value="TOPO_IA_1"/>
    <property type="match status" value="1"/>
</dbReference>
<reference evidence="18 19" key="1">
    <citation type="journal article" date="2015" name="Genome Announc.">
        <title>Expanding the biotechnology potential of lactobacilli through comparative genomics of 213 strains and associated genera.</title>
        <authorList>
            <person name="Sun Z."/>
            <person name="Harris H.M."/>
            <person name="McCann A."/>
            <person name="Guo C."/>
            <person name="Argimon S."/>
            <person name="Zhang W."/>
            <person name="Yang X."/>
            <person name="Jeffery I.B."/>
            <person name="Cooney J.C."/>
            <person name="Kagawa T.F."/>
            <person name="Liu W."/>
            <person name="Song Y."/>
            <person name="Salvetti E."/>
            <person name="Wrobel A."/>
            <person name="Rasinkangas P."/>
            <person name="Parkhill J."/>
            <person name="Rea M.C."/>
            <person name="O'Sullivan O."/>
            <person name="Ritari J."/>
            <person name="Douillard F.P."/>
            <person name="Paul Ross R."/>
            <person name="Yang R."/>
            <person name="Briner A.E."/>
            <person name="Felis G.E."/>
            <person name="de Vos W.M."/>
            <person name="Barrangou R."/>
            <person name="Klaenhammer T.R."/>
            <person name="Caufield P.W."/>
            <person name="Cui Y."/>
            <person name="Zhang H."/>
            <person name="O'Toole P.W."/>
        </authorList>
    </citation>
    <scope>NUCLEOTIDE SEQUENCE [LARGE SCALE GENOMIC DNA]</scope>
    <source>
        <strain evidence="18 19">DSM 20003</strain>
    </source>
</reference>
<evidence type="ECO:0000256" key="9">
    <source>
        <dbReference type="ARBA" id="ARBA00023125"/>
    </source>
</evidence>
<dbReference type="InterPro" id="IPR023405">
    <property type="entry name" value="Topo_IA_core_domain"/>
</dbReference>
<dbReference type="SMART" id="SM00437">
    <property type="entry name" value="TOP1Ac"/>
    <property type="match status" value="1"/>
</dbReference>
<evidence type="ECO:0000256" key="10">
    <source>
        <dbReference type="ARBA" id="ARBA00023235"/>
    </source>
</evidence>
<keyword evidence="5" id="KW-0677">Repeat</keyword>
<comment type="catalytic activity">
    <reaction evidence="1">
        <text>ATP-independent breakage of single-stranded DNA, followed by passage and rejoining.</text>
        <dbReference type="EC" id="5.6.2.1"/>
    </reaction>
</comment>
<evidence type="ECO:0000313" key="18">
    <source>
        <dbReference type="EMBL" id="KRK32730.1"/>
    </source>
</evidence>
<evidence type="ECO:0000313" key="19">
    <source>
        <dbReference type="Proteomes" id="UP000051461"/>
    </source>
</evidence>
<dbReference type="InterPro" id="IPR006171">
    <property type="entry name" value="TOPRIM_dom"/>
</dbReference>
<dbReference type="GO" id="GO:0003677">
    <property type="term" value="F:DNA binding"/>
    <property type="evidence" value="ECO:0007669"/>
    <property type="project" value="UniProtKB-KW"/>
</dbReference>
<feature type="region of interest" description="Disordered" evidence="15">
    <location>
        <begin position="649"/>
        <end position="687"/>
    </location>
</feature>
<dbReference type="RefSeq" id="WP_057905716.1">
    <property type="nucleotide sequence ID" value="NZ_AZDA01000137.1"/>
</dbReference>
<dbReference type="Gene3D" id="1.10.290.10">
    <property type="entry name" value="Topoisomerase I, domain 4"/>
    <property type="match status" value="1"/>
</dbReference>
<dbReference type="InterPro" id="IPR034144">
    <property type="entry name" value="TOPRIM_TopoIII"/>
</dbReference>
<dbReference type="InterPro" id="IPR013498">
    <property type="entry name" value="Topo_IA_Znf"/>
</dbReference>
<evidence type="ECO:0000256" key="5">
    <source>
        <dbReference type="ARBA" id="ARBA00022737"/>
    </source>
</evidence>
<dbReference type="InterPro" id="IPR013824">
    <property type="entry name" value="Topo_IA_cen_sub1"/>
</dbReference>
<dbReference type="PRINTS" id="PR00417">
    <property type="entry name" value="PRTPISMRASEI"/>
</dbReference>
<gene>
    <name evidence="18" type="ORF">FC07_GL001863</name>
</gene>